<dbReference type="EMBL" id="MK071984">
    <property type="protein sequence ID" value="AYV76415.1"/>
    <property type="molecule type" value="Genomic_DNA"/>
</dbReference>
<accession>A0A3G4ZNG8</accession>
<reference evidence="1" key="1">
    <citation type="submission" date="2018-10" db="EMBL/GenBank/DDBJ databases">
        <title>Hidden diversity of soil giant viruses.</title>
        <authorList>
            <person name="Schulz F."/>
            <person name="Alteio L."/>
            <person name="Goudeau D."/>
            <person name="Ryan E.M."/>
            <person name="Malmstrom R.R."/>
            <person name="Blanchard J."/>
            <person name="Woyke T."/>
        </authorList>
    </citation>
    <scope>NUCLEOTIDE SEQUENCE</scope>
    <source>
        <strain evidence="1">TEV1</strain>
    </source>
</reference>
<proteinExistence type="predicted"/>
<sequence length="67" mass="7400">MNTLASNRSKDPIKSVIITSNNVMNTLAGNRSKDPIKSVIITSNNVMNIILYNILLISQDIINIQTN</sequence>
<evidence type="ECO:0000313" key="1">
    <source>
        <dbReference type="EMBL" id="AYV76415.1"/>
    </source>
</evidence>
<name>A0A3G4ZNG8_9VIRU</name>
<organism evidence="1">
    <name type="scientific">Terrestrivirus sp</name>
    <dbReference type="NCBI Taxonomy" id="2487775"/>
    <lineage>
        <taxon>Viruses</taxon>
        <taxon>Varidnaviria</taxon>
        <taxon>Bamfordvirae</taxon>
        <taxon>Nucleocytoviricota</taxon>
        <taxon>Megaviricetes</taxon>
        <taxon>Imitervirales</taxon>
        <taxon>Mimiviridae</taxon>
        <taxon>Klosneuvirinae</taxon>
    </lineage>
</organism>
<protein>
    <submittedName>
        <fullName evidence="1">Uncharacterized protein</fullName>
    </submittedName>
</protein>
<gene>
    <name evidence="1" type="ORF">Terrestrivirus6_41</name>
</gene>